<feature type="transmembrane region" description="Helical" evidence="7">
    <location>
        <begin position="56"/>
        <end position="76"/>
    </location>
</feature>
<evidence type="ECO:0000313" key="11">
    <source>
        <dbReference type="Proteomes" id="UP000556329"/>
    </source>
</evidence>
<dbReference type="RefSeq" id="WP_184874803.1">
    <property type="nucleotide sequence ID" value="NZ_JACHEF010000004.1"/>
</dbReference>
<dbReference type="Pfam" id="PF01545">
    <property type="entry name" value="Cation_efflux"/>
    <property type="match status" value="1"/>
</dbReference>
<evidence type="ECO:0000256" key="6">
    <source>
        <dbReference type="ARBA" id="ARBA00023136"/>
    </source>
</evidence>
<keyword evidence="4 7" id="KW-0812">Transmembrane</keyword>
<dbReference type="NCBIfam" id="TIGR01297">
    <property type="entry name" value="CDF"/>
    <property type="match status" value="1"/>
</dbReference>
<evidence type="ECO:0000256" key="5">
    <source>
        <dbReference type="ARBA" id="ARBA00022989"/>
    </source>
</evidence>
<dbReference type="AlphaFoldDB" id="A0A841P9D5"/>
<feature type="domain" description="Cation efflux protein cytoplasmic" evidence="9">
    <location>
        <begin position="252"/>
        <end position="324"/>
    </location>
</feature>
<evidence type="ECO:0000259" key="9">
    <source>
        <dbReference type="Pfam" id="PF16916"/>
    </source>
</evidence>
<comment type="subcellular location">
    <subcellularLocation>
        <location evidence="1">Membrane</location>
        <topology evidence="1">Multi-pass membrane protein</topology>
    </subcellularLocation>
</comment>
<feature type="transmembrane region" description="Helical" evidence="7">
    <location>
        <begin position="150"/>
        <end position="175"/>
    </location>
</feature>
<dbReference type="FunFam" id="1.20.1510.10:FF:000006">
    <property type="entry name" value="Divalent cation efflux transporter"/>
    <property type="match status" value="1"/>
</dbReference>
<reference evidence="10 11" key="1">
    <citation type="submission" date="2020-08" db="EMBL/GenBank/DDBJ databases">
        <title>Genomic Encyclopedia of Type Strains, Phase IV (KMG-IV): sequencing the most valuable type-strain genomes for metagenomic binning, comparative biology and taxonomic classification.</title>
        <authorList>
            <person name="Goeker M."/>
        </authorList>
    </citation>
    <scope>NUCLEOTIDE SEQUENCE [LARGE SCALE GENOMIC DNA]</scope>
    <source>
        <strain evidence="10 11">DSM 100039</strain>
    </source>
</reference>
<comment type="caution">
    <text evidence="10">The sequence shown here is derived from an EMBL/GenBank/DDBJ whole genome shotgun (WGS) entry which is preliminary data.</text>
</comment>
<dbReference type="InterPro" id="IPR050291">
    <property type="entry name" value="CDF_Transporter"/>
</dbReference>
<accession>A0A841P9D5</accession>
<dbReference type="GO" id="GO:0008324">
    <property type="term" value="F:monoatomic cation transmembrane transporter activity"/>
    <property type="evidence" value="ECO:0007669"/>
    <property type="project" value="InterPro"/>
</dbReference>
<organism evidence="10 11">
    <name type="scientific">Mesorhizobium sangaii</name>
    <dbReference type="NCBI Taxonomy" id="505389"/>
    <lineage>
        <taxon>Bacteria</taxon>
        <taxon>Pseudomonadati</taxon>
        <taxon>Pseudomonadota</taxon>
        <taxon>Alphaproteobacteria</taxon>
        <taxon>Hyphomicrobiales</taxon>
        <taxon>Phyllobacteriaceae</taxon>
        <taxon>Mesorhizobium</taxon>
    </lineage>
</organism>
<evidence type="ECO:0000259" key="8">
    <source>
        <dbReference type="Pfam" id="PF01545"/>
    </source>
</evidence>
<dbReference type="InterPro" id="IPR027470">
    <property type="entry name" value="Cation_efflux_CTD"/>
</dbReference>
<feature type="domain" description="Cation efflux protein transmembrane" evidence="8">
    <location>
        <begin position="54"/>
        <end position="241"/>
    </location>
</feature>
<dbReference type="EMBL" id="JACHEF010000004">
    <property type="protein sequence ID" value="MBB6411924.1"/>
    <property type="molecule type" value="Genomic_DNA"/>
</dbReference>
<feature type="transmembrane region" description="Helical" evidence="7">
    <location>
        <begin position="120"/>
        <end position="138"/>
    </location>
</feature>
<dbReference type="InterPro" id="IPR058533">
    <property type="entry name" value="Cation_efflux_TM"/>
</dbReference>
<feature type="transmembrane region" description="Helical" evidence="7">
    <location>
        <begin position="220"/>
        <end position="237"/>
    </location>
</feature>
<dbReference type="PANTHER" id="PTHR43840:SF15">
    <property type="entry name" value="MITOCHONDRIAL METAL TRANSPORTER 1-RELATED"/>
    <property type="match status" value="1"/>
</dbReference>
<protein>
    <submittedName>
        <fullName evidence="10">Cation diffusion facilitator family transporter</fullName>
    </submittedName>
</protein>
<dbReference type="SUPFAM" id="SSF161111">
    <property type="entry name" value="Cation efflux protein transmembrane domain-like"/>
    <property type="match status" value="1"/>
</dbReference>
<dbReference type="Gene3D" id="3.30.70.1350">
    <property type="entry name" value="Cation efflux protein, cytoplasmic domain"/>
    <property type="match status" value="1"/>
</dbReference>
<gene>
    <name evidence="10" type="ORF">HNQ71_004612</name>
</gene>
<evidence type="ECO:0000313" key="10">
    <source>
        <dbReference type="EMBL" id="MBB6411924.1"/>
    </source>
</evidence>
<proteinExistence type="inferred from homology"/>
<feature type="transmembrane region" description="Helical" evidence="7">
    <location>
        <begin position="82"/>
        <end position="99"/>
    </location>
</feature>
<dbReference type="PANTHER" id="PTHR43840">
    <property type="entry name" value="MITOCHONDRIAL METAL TRANSPORTER 1-RELATED"/>
    <property type="match status" value="1"/>
</dbReference>
<dbReference type="Gene3D" id="1.20.1510.10">
    <property type="entry name" value="Cation efflux protein transmembrane domain"/>
    <property type="match status" value="1"/>
</dbReference>
<evidence type="ECO:0000256" key="7">
    <source>
        <dbReference type="SAM" id="Phobius"/>
    </source>
</evidence>
<keyword evidence="5 7" id="KW-1133">Transmembrane helix</keyword>
<evidence type="ECO:0000256" key="4">
    <source>
        <dbReference type="ARBA" id="ARBA00022692"/>
    </source>
</evidence>
<sequence>MLDKVRDWFGFGPMTLGFGGHGHDHSDAGGHGHTHGVIDPTIATTDRGIWAIKWSFVILVITAALQLVVVFISGSVALLADTIHNVGDAVTAIPLWIAFMLARGKPSKTFTYGLGRVEDLAGIIIVLIILFSAIVAGYEAIDRLINPRPIAFLGWVAVAGLIGFIGNELVAVFRIRVGREINSAALIADGYHARTDGFTSLAVVLGAIGVWLGFPLADPIIGLLITVAIFAIVWQSSKAVLTRMLDGVEPGIVDEIHHAAEHVQGIERVRSVQARWIGHRLHADVAISVPNTATATEIMSVTEALKSELFEHLPALAEANIRLESSVGPGAGRAETAHAEQHAPEPFKVACDLATGTLEIVDTPAGERMRLTVDQHADDLMTATVIIDRFGGPETLPLQSVAGDHHRLESTVAPAEPHEFQAKLILVAKDRQQEVPFKIDGSRRSG</sequence>
<dbReference type="InterPro" id="IPR036837">
    <property type="entry name" value="Cation_efflux_CTD_sf"/>
</dbReference>
<evidence type="ECO:0000256" key="3">
    <source>
        <dbReference type="ARBA" id="ARBA00022448"/>
    </source>
</evidence>
<keyword evidence="6 7" id="KW-0472">Membrane</keyword>
<dbReference type="InterPro" id="IPR002524">
    <property type="entry name" value="Cation_efflux"/>
</dbReference>
<dbReference type="Proteomes" id="UP000556329">
    <property type="component" value="Unassembled WGS sequence"/>
</dbReference>
<keyword evidence="11" id="KW-1185">Reference proteome</keyword>
<name>A0A841P9D5_9HYPH</name>
<dbReference type="Pfam" id="PF16916">
    <property type="entry name" value="ZT_dimer"/>
    <property type="match status" value="1"/>
</dbReference>
<dbReference type="GO" id="GO:0016020">
    <property type="term" value="C:membrane"/>
    <property type="evidence" value="ECO:0007669"/>
    <property type="project" value="UniProtKB-SubCell"/>
</dbReference>
<dbReference type="InterPro" id="IPR027469">
    <property type="entry name" value="Cation_efflux_TMD_sf"/>
</dbReference>
<comment type="similarity">
    <text evidence="2">Belongs to the cation diffusion facilitator (CDF) transporter (TC 2.A.4) family.</text>
</comment>
<evidence type="ECO:0000256" key="1">
    <source>
        <dbReference type="ARBA" id="ARBA00004141"/>
    </source>
</evidence>
<dbReference type="SUPFAM" id="SSF160240">
    <property type="entry name" value="Cation efflux protein cytoplasmic domain-like"/>
    <property type="match status" value="1"/>
</dbReference>
<evidence type="ECO:0000256" key="2">
    <source>
        <dbReference type="ARBA" id="ARBA00008114"/>
    </source>
</evidence>
<keyword evidence="3" id="KW-0813">Transport</keyword>